<evidence type="ECO:0000256" key="1">
    <source>
        <dbReference type="ARBA" id="ARBA00004167"/>
    </source>
</evidence>
<evidence type="ECO:0000259" key="7">
    <source>
        <dbReference type="Pfam" id="PF04991"/>
    </source>
</evidence>
<dbReference type="GO" id="GO:0009100">
    <property type="term" value="P:glycoprotein metabolic process"/>
    <property type="evidence" value="ECO:0007669"/>
    <property type="project" value="UniProtKB-ARBA"/>
</dbReference>
<dbReference type="Proteomes" id="UP001152885">
    <property type="component" value="Unassembled WGS sequence"/>
</dbReference>
<name>A0A9W4TXB1_9ASCO</name>
<dbReference type="OrthoDB" id="444255at2759"/>
<organism evidence="8 9">
    <name type="scientific">Candida verbasci</name>
    <dbReference type="NCBI Taxonomy" id="1227364"/>
    <lineage>
        <taxon>Eukaryota</taxon>
        <taxon>Fungi</taxon>
        <taxon>Dikarya</taxon>
        <taxon>Ascomycota</taxon>
        <taxon>Saccharomycotina</taxon>
        <taxon>Pichiomycetes</taxon>
        <taxon>Debaryomycetaceae</taxon>
        <taxon>Candida/Lodderomyces clade</taxon>
        <taxon>Candida</taxon>
    </lineage>
</organism>
<keyword evidence="2 6" id="KW-0812">Transmembrane</keyword>
<dbReference type="PANTHER" id="PTHR15407:SF28">
    <property type="entry name" value="RIBITOL-5-PHOSPHATE TRANSFERASE FKTN"/>
    <property type="match status" value="1"/>
</dbReference>
<evidence type="ECO:0000256" key="2">
    <source>
        <dbReference type="ARBA" id="ARBA00022692"/>
    </source>
</evidence>
<dbReference type="AlphaFoldDB" id="A0A9W4TXB1"/>
<accession>A0A9W4TXB1</accession>
<feature type="domain" description="LicD/FKTN/FKRP nucleotidyltransferase" evidence="7">
    <location>
        <begin position="583"/>
        <end position="628"/>
    </location>
</feature>
<evidence type="ECO:0000256" key="3">
    <source>
        <dbReference type="ARBA" id="ARBA00022989"/>
    </source>
</evidence>
<proteinExistence type="predicted"/>
<evidence type="ECO:0000313" key="9">
    <source>
        <dbReference type="Proteomes" id="UP001152885"/>
    </source>
</evidence>
<feature type="transmembrane region" description="Helical" evidence="6">
    <location>
        <begin position="27"/>
        <end position="46"/>
    </location>
</feature>
<dbReference type="PANTHER" id="PTHR15407">
    <property type="entry name" value="FUKUTIN-RELATED"/>
    <property type="match status" value="1"/>
</dbReference>
<protein>
    <recommendedName>
        <fullName evidence="7">LicD/FKTN/FKRP nucleotidyltransferase domain-containing protein</fullName>
    </recommendedName>
</protein>
<feature type="region of interest" description="Disordered" evidence="5">
    <location>
        <begin position="218"/>
        <end position="237"/>
    </location>
</feature>
<dbReference type="GO" id="GO:0016020">
    <property type="term" value="C:membrane"/>
    <property type="evidence" value="ECO:0007669"/>
    <property type="project" value="UniProtKB-SubCell"/>
</dbReference>
<evidence type="ECO:0000256" key="5">
    <source>
        <dbReference type="SAM" id="MobiDB-lite"/>
    </source>
</evidence>
<keyword evidence="3 6" id="KW-1133">Transmembrane helix</keyword>
<gene>
    <name evidence="8" type="ORF">CANVERA_P3894</name>
</gene>
<dbReference type="EMBL" id="CANTUO010000004">
    <property type="protein sequence ID" value="CAI5759381.1"/>
    <property type="molecule type" value="Genomic_DNA"/>
</dbReference>
<keyword evidence="4 6" id="KW-0472">Membrane</keyword>
<keyword evidence="9" id="KW-1185">Reference proteome</keyword>
<comment type="caution">
    <text evidence="8">The sequence shown here is derived from an EMBL/GenBank/DDBJ whole genome shotgun (WGS) entry which is preliminary data.</text>
</comment>
<dbReference type="Pfam" id="PF04991">
    <property type="entry name" value="LicD"/>
    <property type="match status" value="2"/>
</dbReference>
<feature type="domain" description="LicD/FKTN/FKRP nucleotidyltransferase" evidence="7">
    <location>
        <begin position="451"/>
        <end position="558"/>
    </location>
</feature>
<evidence type="ECO:0000313" key="8">
    <source>
        <dbReference type="EMBL" id="CAI5759381.1"/>
    </source>
</evidence>
<sequence>MIQQSSRIIQYFKKLGSRLFHFRKKNLQLILISSLIFIVTTSLISYQSETIQSNLKIIKGNYFDSLFLRIYDESNNDLSDLQLEDPDLYLDSKLKRLLKQKKQYINQEDDDYWVLDTEIKDTKIQIPTYYQNSQSKPITQPFDPRFTLGIYYHYLNQQLKINSNVVVPFNWYDWVDLSDLNKHILAPISQKANCSILDARWDNHVYVKEKEKNRKLEEEWKKQHEEHKENQKRQDRIEVENPNQFCLNELPESYKEHSKYPGFNVFENPGKTTLEKAILAGKSYLYSFAPPPESIVFLTREGSYEVGIDSNKPLLSNNLPEIYYQNSGSKLDVLKEFTRLTKAHKPNTHRVLNDYLLNIPEESFKFKPDEIINQLESKTLSKNELSYLNSLKYSKFKVENGGPPKYFRESRLLDSVLGDHYDWRFFNGLNVGTKEHSLTLHRLIRTWLSFTRKNGIMTWIAHGSLLSWYWNGIAFPWDNDIDVQVPIMDLHKLSLNYNQTLIVEDPEDGFGRYFLDCGTFITLREKGNGNNNIDARFIDIDTGLYIDITALSESDTPTPEEYARTLSEDLKKLDGWYWKKNAFLKIYNCRDNHFSSHSDLSPLIKTLVEGEVGYIPQKYTNVLTKEYKNGLTNKGHSGYIFLPKVRLWLKEEDLYYFLKDRSKWVDYYTPNKDGIMKSISYKLSNEEIQKIQNPEGNPYKKITDMKLKDSEKEQAMNLGYDDLIELFKNDDLLIMKLSTTSFTKFHEDEIIKLLHDKSTYKMMKEHKDFTPLNYEPYLYKLRKHGDSYESKVDRFLQLELAYNEEQEQN</sequence>
<reference evidence="8" key="1">
    <citation type="submission" date="2022-12" db="EMBL/GenBank/DDBJ databases">
        <authorList>
            <person name="Brejova B."/>
        </authorList>
    </citation>
    <scope>NUCLEOTIDE SEQUENCE</scope>
</reference>
<dbReference type="InterPro" id="IPR007074">
    <property type="entry name" value="LicD/FKTN/FKRP_NTP_transf"/>
</dbReference>
<comment type="subcellular location">
    <subcellularLocation>
        <location evidence="1">Membrane</location>
        <topology evidence="1">Single-pass membrane protein</topology>
    </subcellularLocation>
</comment>
<evidence type="ECO:0000256" key="4">
    <source>
        <dbReference type="ARBA" id="ARBA00023136"/>
    </source>
</evidence>
<evidence type="ECO:0000256" key="6">
    <source>
        <dbReference type="SAM" id="Phobius"/>
    </source>
</evidence>
<dbReference type="InterPro" id="IPR009644">
    <property type="entry name" value="FKTN/MNN4/W02B3.4-1"/>
</dbReference>